<dbReference type="OrthoDB" id="2118965at2759"/>
<organism evidence="2 3">
    <name type="scientific">Planoprotostelium fungivorum</name>
    <dbReference type="NCBI Taxonomy" id="1890364"/>
    <lineage>
        <taxon>Eukaryota</taxon>
        <taxon>Amoebozoa</taxon>
        <taxon>Evosea</taxon>
        <taxon>Variosea</taxon>
        <taxon>Cavosteliida</taxon>
        <taxon>Cavosteliaceae</taxon>
        <taxon>Planoprotostelium</taxon>
    </lineage>
</organism>
<evidence type="ECO:0000313" key="3">
    <source>
        <dbReference type="Proteomes" id="UP000241769"/>
    </source>
</evidence>
<keyword evidence="3" id="KW-1185">Reference proteome</keyword>
<evidence type="ECO:0000313" key="2">
    <source>
        <dbReference type="EMBL" id="PRP86369.1"/>
    </source>
</evidence>
<dbReference type="InParanoid" id="A0A2P6NQY0"/>
<name>A0A2P6NQY0_9EUKA</name>
<proteinExistence type="predicted"/>
<dbReference type="EMBL" id="MDYQ01000032">
    <property type="protein sequence ID" value="PRP86369.1"/>
    <property type="molecule type" value="Genomic_DNA"/>
</dbReference>
<accession>A0A2P6NQY0</accession>
<comment type="caution">
    <text evidence="2">The sequence shown here is derived from an EMBL/GenBank/DDBJ whole genome shotgun (WGS) entry which is preliminary data.</text>
</comment>
<evidence type="ECO:0000256" key="1">
    <source>
        <dbReference type="SAM" id="MobiDB-lite"/>
    </source>
</evidence>
<sequence length="279" mass="31482">MPFTQKIKSTFVDDNGNRKHFLKRHRVPQAPPAPAAPLSASTFTSEPLTTQSLTQQKDLLQPVEPVTAVERETLMVEPAVVLPANDVSVSILSKEPVAFERIEKAVVIQERFHPMEKEEIQPIIYREREQLDVRQITQMLHETEIRPTILEQRELAAETRAPIVERATPIAENIVLASTVTDDVQRSTVIHAPIVEELIKKTVIEEIQPVLERDIFAPTVIRNTQPIYEKIVEAPVLYREVMQVRELGTRHMSNSVLMMEKEVATSPSLLGKAAASRAL</sequence>
<reference evidence="2 3" key="1">
    <citation type="journal article" date="2018" name="Genome Biol. Evol.">
        <title>Multiple Roots of Fruiting Body Formation in Amoebozoa.</title>
        <authorList>
            <person name="Hillmann F."/>
            <person name="Forbes G."/>
            <person name="Novohradska S."/>
            <person name="Ferling I."/>
            <person name="Riege K."/>
            <person name="Groth M."/>
            <person name="Westermann M."/>
            <person name="Marz M."/>
            <person name="Spaller T."/>
            <person name="Winckler T."/>
            <person name="Schaap P."/>
            <person name="Glockner G."/>
        </authorList>
    </citation>
    <scope>NUCLEOTIDE SEQUENCE [LARGE SCALE GENOMIC DNA]</scope>
    <source>
        <strain evidence="2 3">Jena</strain>
    </source>
</reference>
<dbReference type="Proteomes" id="UP000241769">
    <property type="component" value="Unassembled WGS sequence"/>
</dbReference>
<feature type="region of interest" description="Disordered" evidence="1">
    <location>
        <begin position="25"/>
        <end position="44"/>
    </location>
</feature>
<dbReference type="AlphaFoldDB" id="A0A2P6NQY0"/>
<gene>
    <name evidence="2" type="ORF">PROFUN_05510</name>
</gene>
<protein>
    <submittedName>
        <fullName evidence="2">Uncharacterized protein</fullName>
    </submittedName>
</protein>